<dbReference type="Pfam" id="PF22552">
    <property type="entry name" value="TY-Chap3"/>
    <property type="match status" value="1"/>
</dbReference>
<dbReference type="RefSeq" id="WP_122192796.1">
    <property type="nucleotide sequence ID" value="NZ_JBHSKC010000008.1"/>
</dbReference>
<evidence type="ECO:0000313" key="2">
    <source>
        <dbReference type="EMBL" id="RMI47229.1"/>
    </source>
</evidence>
<organism evidence="2 3">
    <name type="scientific">Actinomadura harenae</name>
    <dbReference type="NCBI Taxonomy" id="2483351"/>
    <lineage>
        <taxon>Bacteria</taxon>
        <taxon>Bacillati</taxon>
        <taxon>Actinomycetota</taxon>
        <taxon>Actinomycetes</taxon>
        <taxon>Streptosporangiales</taxon>
        <taxon>Thermomonosporaceae</taxon>
        <taxon>Actinomadura</taxon>
    </lineage>
</organism>
<comment type="caution">
    <text evidence="2">The sequence shown here is derived from an EMBL/GenBank/DDBJ whole genome shotgun (WGS) entry which is preliminary data.</text>
</comment>
<feature type="domain" description="TY-Chap N-terminal" evidence="1">
    <location>
        <begin position="184"/>
        <end position="299"/>
    </location>
</feature>
<proteinExistence type="predicted"/>
<dbReference type="OrthoDB" id="3455656at2"/>
<dbReference type="InterPro" id="IPR054344">
    <property type="entry name" value="TY-Chap_N"/>
</dbReference>
<sequence length="328" mass="35970">MVPTDDQIRELVRRFATLDMTGWDDAAFDRAAAHLGWRPVTDDAGARPSRTEWYDTGIGTGQGYLARNGADDEGSTVSVSMGDGDELFLRVRSALVDELGAASIMRGPGPLLRWRGPVRLLELERIGDRAHLAVRPTEAVENDEYRTAKWAEPDDGLGLLGYWQVIGRGPELDGTSFPGGYWADDWTEFEERLATTLSAVVRDFALLDGPGHFTVVVRTPGDRRFVQWTTDEDWTLHIEAGRPSDADAAWPDAMTALGWDLANTPDDEPCVAHAFPALDVDGAATAARMLVGALRSFGVAFEDLWHQVISPNVDLLGIGIPTRHGDRF</sequence>
<dbReference type="EMBL" id="RFFG01000004">
    <property type="protein sequence ID" value="RMI47229.1"/>
    <property type="molecule type" value="Genomic_DNA"/>
</dbReference>
<protein>
    <recommendedName>
        <fullName evidence="1">TY-Chap N-terminal domain-containing protein</fullName>
    </recommendedName>
</protein>
<dbReference type="AlphaFoldDB" id="A0A3M2MCH6"/>
<keyword evidence="3" id="KW-1185">Reference proteome</keyword>
<gene>
    <name evidence="2" type="ORF">EBO15_03325</name>
</gene>
<name>A0A3M2MCH6_9ACTN</name>
<evidence type="ECO:0000259" key="1">
    <source>
        <dbReference type="Pfam" id="PF22552"/>
    </source>
</evidence>
<accession>A0A3M2MCH6</accession>
<reference evidence="2 3" key="1">
    <citation type="submission" date="2018-10" db="EMBL/GenBank/DDBJ databases">
        <title>Isolation from soil.</title>
        <authorList>
            <person name="Hu J."/>
        </authorList>
    </citation>
    <scope>NUCLEOTIDE SEQUENCE [LARGE SCALE GENOMIC DNA]</scope>
    <source>
        <strain evidence="2 3">NEAU-Ht49</strain>
    </source>
</reference>
<evidence type="ECO:0000313" key="3">
    <source>
        <dbReference type="Proteomes" id="UP000282674"/>
    </source>
</evidence>
<dbReference type="Proteomes" id="UP000282674">
    <property type="component" value="Unassembled WGS sequence"/>
</dbReference>